<keyword evidence="2" id="KW-1185">Reference proteome</keyword>
<proteinExistence type="predicted"/>
<comment type="caution">
    <text evidence="1">The sequence shown here is derived from an EMBL/GenBank/DDBJ whole genome shotgun (WGS) entry which is preliminary data.</text>
</comment>
<dbReference type="Proteomes" id="UP000828941">
    <property type="component" value="Chromosome 11"/>
</dbReference>
<evidence type="ECO:0000313" key="1">
    <source>
        <dbReference type="EMBL" id="KAI4315552.1"/>
    </source>
</evidence>
<sequence>MADSKRWTVTYTKHIKRKRKVYQDGFLDLHTSTNKVLLYDDCEKLLECRLLKNDEIVKSGETLLFNSYLIDIGDPEGENKPTSDLNKNIFKRSNLFSESKTRIHSDDTKTSVKEKKAHQALSPSQKMIKEFKTRELLKYGSPKMSPEITKDSPAEWQVLYTAQLTQKTKKYHDGFLRLVICGSRGQQVMLFDSSRKLLDSRFQKKDEVIRSGESIAFDAYLIDIGEYQGNFKLDSSVQGNTCTDYGRRGMIYRQQNSLQSLDAHITVGKSEWQVLYTAQLTQKSKRYHDGFLQLEFCGSQGRKIVLCDSIKTPIECKFLKKDEVIRTGESVLFDGHLVEVGEPERSHQSLRNPNEQTNSEYDVERRQIRHGRIGCLRANLSVAEDKHQSKASLRKDADSNPLFSGLYEIKSNRIVPPLRPLRDAHQILSILQNPMAPESNATGGQPIRASAPSHKQCENRKLNESMKFPNFMSSKAAENGCGGVQLTRNIKVPHQPYSNMEAQTNMGEADSAFSVSSSGAHSYCPMEAITGEGKKADMLSCTRETDECPSFNLGF</sequence>
<organism evidence="1 2">
    <name type="scientific">Bauhinia variegata</name>
    <name type="common">Purple orchid tree</name>
    <name type="synonym">Phanera variegata</name>
    <dbReference type="NCBI Taxonomy" id="167791"/>
    <lineage>
        <taxon>Eukaryota</taxon>
        <taxon>Viridiplantae</taxon>
        <taxon>Streptophyta</taxon>
        <taxon>Embryophyta</taxon>
        <taxon>Tracheophyta</taxon>
        <taxon>Spermatophyta</taxon>
        <taxon>Magnoliopsida</taxon>
        <taxon>eudicotyledons</taxon>
        <taxon>Gunneridae</taxon>
        <taxon>Pentapetalae</taxon>
        <taxon>rosids</taxon>
        <taxon>fabids</taxon>
        <taxon>Fabales</taxon>
        <taxon>Fabaceae</taxon>
        <taxon>Cercidoideae</taxon>
        <taxon>Cercideae</taxon>
        <taxon>Bauhiniinae</taxon>
        <taxon>Bauhinia</taxon>
    </lineage>
</organism>
<gene>
    <name evidence="1" type="ORF">L6164_028348</name>
</gene>
<dbReference type="EMBL" id="CM039436">
    <property type="protein sequence ID" value="KAI4315552.1"/>
    <property type="molecule type" value="Genomic_DNA"/>
</dbReference>
<accession>A0ACB9LWW4</accession>
<reference evidence="1 2" key="1">
    <citation type="journal article" date="2022" name="DNA Res.">
        <title>Chromosomal-level genome assembly of the orchid tree Bauhinia variegata (Leguminosae; Cercidoideae) supports the allotetraploid origin hypothesis of Bauhinia.</title>
        <authorList>
            <person name="Zhong Y."/>
            <person name="Chen Y."/>
            <person name="Zheng D."/>
            <person name="Pang J."/>
            <person name="Liu Y."/>
            <person name="Luo S."/>
            <person name="Meng S."/>
            <person name="Qian L."/>
            <person name="Wei D."/>
            <person name="Dai S."/>
            <person name="Zhou R."/>
        </authorList>
    </citation>
    <scope>NUCLEOTIDE SEQUENCE [LARGE SCALE GENOMIC DNA]</scope>
    <source>
        <strain evidence="1">BV-YZ2020</strain>
    </source>
</reference>
<name>A0ACB9LWW4_BAUVA</name>
<protein>
    <submittedName>
        <fullName evidence="1">Uncharacterized protein</fullName>
    </submittedName>
</protein>
<evidence type="ECO:0000313" key="2">
    <source>
        <dbReference type="Proteomes" id="UP000828941"/>
    </source>
</evidence>